<keyword evidence="2 5" id="KW-0812">Transmembrane</keyword>
<evidence type="ECO:0000256" key="3">
    <source>
        <dbReference type="ARBA" id="ARBA00022989"/>
    </source>
</evidence>
<dbReference type="RefSeq" id="WP_344194548.1">
    <property type="nucleotide sequence ID" value="NZ_BAAARN010000003.1"/>
</dbReference>
<dbReference type="CDD" id="cd13956">
    <property type="entry name" value="PT_UbiA"/>
    <property type="match status" value="1"/>
</dbReference>
<dbReference type="Pfam" id="PF01040">
    <property type="entry name" value="UbiA"/>
    <property type="match status" value="1"/>
</dbReference>
<evidence type="ECO:0000256" key="2">
    <source>
        <dbReference type="ARBA" id="ARBA00022692"/>
    </source>
</evidence>
<reference evidence="7 8" key="1">
    <citation type="journal article" date="2019" name="Int. J. Syst. Evol. Microbiol.">
        <title>The Global Catalogue of Microorganisms (GCM) 10K type strain sequencing project: providing services to taxonomists for standard genome sequencing and annotation.</title>
        <authorList>
            <consortium name="The Broad Institute Genomics Platform"/>
            <consortium name="The Broad Institute Genome Sequencing Center for Infectious Disease"/>
            <person name="Wu L."/>
            <person name="Ma J."/>
        </authorList>
    </citation>
    <scope>NUCLEOTIDE SEQUENCE [LARGE SCALE GENOMIC DNA]</scope>
    <source>
        <strain evidence="7 8">JCM 16378</strain>
    </source>
</reference>
<keyword evidence="6" id="KW-0732">Signal</keyword>
<dbReference type="InterPro" id="IPR000537">
    <property type="entry name" value="UbiA_prenyltransferase"/>
</dbReference>
<feature type="transmembrane region" description="Helical" evidence="5">
    <location>
        <begin position="204"/>
        <end position="223"/>
    </location>
</feature>
<evidence type="ECO:0000256" key="6">
    <source>
        <dbReference type="SAM" id="SignalP"/>
    </source>
</evidence>
<evidence type="ECO:0000256" key="1">
    <source>
        <dbReference type="ARBA" id="ARBA00004141"/>
    </source>
</evidence>
<evidence type="ECO:0000313" key="8">
    <source>
        <dbReference type="Proteomes" id="UP001501326"/>
    </source>
</evidence>
<feature type="transmembrane region" description="Helical" evidence="5">
    <location>
        <begin position="138"/>
        <end position="158"/>
    </location>
</feature>
<accession>A0ABN3UT05</accession>
<dbReference type="Proteomes" id="UP001501326">
    <property type="component" value="Unassembled WGS sequence"/>
</dbReference>
<comment type="subcellular location">
    <subcellularLocation>
        <location evidence="1">Membrane</location>
        <topology evidence="1">Multi-pass membrane protein</topology>
    </subcellularLocation>
</comment>
<feature type="chain" id="PRO_5046655865" evidence="6">
    <location>
        <begin position="26"/>
        <end position="274"/>
    </location>
</feature>
<evidence type="ECO:0000256" key="4">
    <source>
        <dbReference type="ARBA" id="ARBA00023136"/>
    </source>
</evidence>
<feature type="transmembrane region" description="Helical" evidence="5">
    <location>
        <begin position="229"/>
        <end position="247"/>
    </location>
</feature>
<evidence type="ECO:0000313" key="7">
    <source>
        <dbReference type="EMBL" id="GAA2738178.1"/>
    </source>
</evidence>
<feature type="transmembrane region" description="Helical" evidence="5">
    <location>
        <begin position="164"/>
        <end position="183"/>
    </location>
</feature>
<organism evidence="7 8">
    <name type="scientific">Pedococcus aerophilus</name>
    <dbReference type="NCBI Taxonomy" id="436356"/>
    <lineage>
        <taxon>Bacteria</taxon>
        <taxon>Bacillati</taxon>
        <taxon>Actinomycetota</taxon>
        <taxon>Actinomycetes</taxon>
        <taxon>Micrococcales</taxon>
        <taxon>Intrasporangiaceae</taxon>
        <taxon>Pedococcus</taxon>
    </lineage>
</organism>
<keyword evidence="3 5" id="KW-1133">Transmembrane helix</keyword>
<dbReference type="Gene3D" id="1.10.357.140">
    <property type="entry name" value="UbiA prenyltransferase"/>
    <property type="match status" value="1"/>
</dbReference>
<dbReference type="EMBL" id="BAAARN010000003">
    <property type="protein sequence ID" value="GAA2738178.1"/>
    <property type="molecule type" value="Genomic_DNA"/>
</dbReference>
<keyword evidence="8" id="KW-1185">Reference proteome</keyword>
<name>A0ABN3UT05_9MICO</name>
<comment type="caution">
    <text evidence="7">The sequence shown here is derived from an EMBL/GenBank/DDBJ whole genome shotgun (WGS) entry which is preliminary data.</text>
</comment>
<sequence>MGDGRNRAAAAVGLLAAAHPAPAVAVTVLTALLALAAGHSPGSGALVVAAVAAGQLGIGWSNDLVDADRDRRVGRADKPVATGAVPERMVRLATAVSLAACVALSLACGWRSALVHLALGVASGWAYNLGLKRTPLSAVPYAVAFGALPAVVSLALPSPSWPPAWMVATGAVLGVGAHLLNALPDLTDDEATGVRGLPQRLGAGTVRVVAPLVLLAGSAVAVLGPPGPVPLSAAVAGGLCVALAAVAVGGRGRVPFLASIAIALVDVVSLVLRA</sequence>
<dbReference type="InterPro" id="IPR044878">
    <property type="entry name" value="UbiA_sf"/>
</dbReference>
<feature type="transmembrane region" description="Helical" evidence="5">
    <location>
        <begin position="89"/>
        <end position="107"/>
    </location>
</feature>
<gene>
    <name evidence="7" type="ORF">GCM10009867_28350</name>
</gene>
<evidence type="ECO:0000256" key="5">
    <source>
        <dbReference type="SAM" id="Phobius"/>
    </source>
</evidence>
<feature type="transmembrane region" description="Helical" evidence="5">
    <location>
        <begin position="254"/>
        <end position="272"/>
    </location>
</feature>
<protein>
    <submittedName>
        <fullName evidence="7">UbiA family prenyltransferase</fullName>
    </submittedName>
</protein>
<proteinExistence type="predicted"/>
<keyword evidence="4 5" id="KW-0472">Membrane</keyword>
<feature type="signal peptide" evidence="6">
    <location>
        <begin position="1"/>
        <end position="25"/>
    </location>
</feature>